<evidence type="ECO:0000256" key="8">
    <source>
        <dbReference type="ARBA" id="ARBA00022687"/>
    </source>
</evidence>
<keyword evidence="16" id="KW-1185">Reference proteome</keyword>
<evidence type="ECO:0000313" key="17">
    <source>
        <dbReference type="RefSeq" id="XP_012670039.1"/>
    </source>
</evidence>
<comment type="similarity">
    <text evidence="3">Belongs to the sclerostin family.</text>
</comment>
<evidence type="ECO:0000256" key="13">
    <source>
        <dbReference type="SAM" id="MobiDB-lite"/>
    </source>
</evidence>
<evidence type="ECO:0000256" key="3">
    <source>
        <dbReference type="ARBA" id="ARBA00007850"/>
    </source>
</evidence>
<dbReference type="KEGG" id="char:105888839"/>
<dbReference type="PANTHER" id="PTHR14903">
    <property type="entry name" value="SCLEROSTIN-RELATED"/>
    <property type="match status" value="1"/>
</dbReference>
<dbReference type="SUPFAM" id="SSF57501">
    <property type="entry name" value="Cystine-knot cytokines"/>
    <property type="match status" value="1"/>
</dbReference>
<keyword evidence="10 12" id="KW-1015">Disulfide bond</keyword>
<dbReference type="GO" id="GO:0008201">
    <property type="term" value="F:heparin binding"/>
    <property type="evidence" value="ECO:0007669"/>
    <property type="project" value="UniProtKB-KW"/>
</dbReference>
<keyword evidence="6" id="KW-0964">Secreted</keyword>
<dbReference type="OrthoDB" id="6624188at2759"/>
<keyword evidence="9 14" id="KW-0732">Signal</keyword>
<keyword evidence="8" id="KW-0879">Wnt signaling pathway</keyword>
<evidence type="ECO:0000256" key="14">
    <source>
        <dbReference type="SAM" id="SignalP"/>
    </source>
</evidence>
<evidence type="ECO:0000256" key="4">
    <source>
        <dbReference type="ARBA" id="ARBA00011121"/>
    </source>
</evidence>
<gene>
    <name evidence="17" type="primary">sost</name>
</gene>
<proteinExistence type="inferred from homology"/>
<comment type="function">
    <text evidence="1">Negative regulator of bone growth that acts through inhibition of Wnt signaling and bone formation.</text>
</comment>
<dbReference type="CTD" id="50964"/>
<keyword evidence="11" id="KW-0325">Glycoprotein</keyword>
<feature type="disulfide bond" evidence="12">
    <location>
        <begin position="99"/>
        <end position="148"/>
    </location>
</feature>
<feature type="chain" id="PRO_5028364422" description="Sclerostin" evidence="14">
    <location>
        <begin position="25"/>
        <end position="214"/>
    </location>
</feature>
<feature type="disulfide bond" evidence="12">
    <location>
        <begin position="114"/>
        <end position="166"/>
    </location>
</feature>
<feature type="signal peptide" evidence="14">
    <location>
        <begin position="1"/>
        <end position="24"/>
    </location>
</feature>
<dbReference type="GO" id="GO:0005615">
    <property type="term" value="C:extracellular space"/>
    <property type="evidence" value="ECO:0007669"/>
    <property type="project" value="InterPro"/>
</dbReference>
<evidence type="ECO:0000313" key="16">
    <source>
        <dbReference type="Proteomes" id="UP000515152"/>
    </source>
</evidence>
<feature type="disulfide bond" evidence="12">
    <location>
        <begin position="110"/>
        <end position="164"/>
    </location>
</feature>
<feature type="region of interest" description="Disordered" evidence="13">
    <location>
        <begin position="175"/>
        <end position="214"/>
    </location>
</feature>
<dbReference type="GO" id="GO:0016055">
    <property type="term" value="P:Wnt signaling pathway"/>
    <property type="evidence" value="ECO:0007669"/>
    <property type="project" value="UniProtKB-KW"/>
</dbReference>
<dbReference type="Pfam" id="PF05463">
    <property type="entry name" value="Sclerostin"/>
    <property type="match status" value="1"/>
</dbReference>
<dbReference type="Gene3D" id="2.10.90.10">
    <property type="entry name" value="Cystine-knot cytokines"/>
    <property type="match status" value="1"/>
</dbReference>
<feature type="domain" description="CTCK" evidence="15">
    <location>
        <begin position="85"/>
        <end position="171"/>
    </location>
</feature>
<dbReference type="AlphaFoldDB" id="A0A6P3VFE1"/>
<evidence type="ECO:0000256" key="2">
    <source>
        <dbReference type="ARBA" id="ARBA00004613"/>
    </source>
</evidence>
<dbReference type="InterPro" id="IPR006207">
    <property type="entry name" value="Cys_knot_C"/>
</dbReference>
<dbReference type="InterPro" id="IPR029034">
    <property type="entry name" value="Cystine-knot_cytokine"/>
</dbReference>
<organism evidence="16 17">
    <name type="scientific">Clupea harengus</name>
    <name type="common">Atlantic herring</name>
    <dbReference type="NCBI Taxonomy" id="7950"/>
    <lineage>
        <taxon>Eukaryota</taxon>
        <taxon>Metazoa</taxon>
        <taxon>Chordata</taxon>
        <taxon>Craniata</taxon>
        <taxon>Vertebrata</taxon>
        <taxon>Euteleostomi</taxon>
        <taxon>Actinopterygii</taxon>
        <taxon>Neopterygii</taxon>
        <taxon>Teleostei</taxon>
        <taxon>Clupei</taxon>
        <taxon>Clupeiformes</taxon>
        <taxon>Clupeoidei</taxon>
        <taxon>Clupeidae</taxon>
        <taxon>Clupea</taxon>
    </lineage>
</organism>
<protein>
    <recommendedName>
        <fullName evidence="5">Sclerostin</fullName>
    </recommendedName>
</protein>
<evidence type="ECO:0000256" key="9">
    <source>
        <dbReference type="ARBA" id="ARBA00022729"/>
    </source>
</evidence>
<accession>A0A6P3VFE1</accession>
<dbReference type="GO" id="GO:0030514">
    <property type="term" value="P:negative regulation of BMP signaling pathway"/>
    <property type="evidence" value="ECO:0007669"/>
    <property type="project" value="TreeGrafter"/>
</dbReference>
<dbReference type="SMART" id="SM00041">
    <property type="entry name" value="CT"/>
    <property type="match status" value="1"/>
</dbReference>
<evidence type="ECO:0000256" key="12">
    <source>
        <dbReference type="PROSITE-ProRule" id="PRU00039"/>
    </source>
</evidence>
<reference evidence="17" key="1">
    <citation type="submission" date="2025-08" db="UniProtKB">
        <authorList>
            <consortium name="RefSeq"/>
        </authorList>
    </citation>
    <scope>IDENTIFICATION</scope>
</reference>
<evidence type="ECO:0000256" key="11">
    <source>
        <dbReference type="ARBA" id="ARBA00023180"/>
    </source>
</evidence>
<evidence type="ECO:0000256" key="10">
    <source>
        <dbReference type="ARBA" id="ARBA00023157"/>
    </source>
</evidence>
<evidence type="ECO:0000256" key="5">
    <source>
        <dbReference type="ARBA" id="ARBA00018019"/>
    </source>
</evidence>
<dbReference type="GO" id="GO:0030178">
    <property type="term" value="P:negative regulation of Wnt signaling pathway"/>
    <property type="evidence" value="ECO:0007669"/>
    <property type="project" value="TreeGrafter"/>
</dbReference>
<comment type="subcellular location">
    <subcellularLocation>
        <location evidence="2">Secreted</location>
    </subcellularLocation>
</comment>
<sequence length="214" mass="23938">MQVSLVMSYSGAVLLLLLQGCSTAAREWGALKNDATERIPEYIDETPPVERQTQTVNNNTMNRPKNSGRISSANSPTYAASEMTCNELRSTRFITDGLCRSAKAVRELVCSGQCRPPNSIGGKWWRSSASDYRCVPAHARTQRVQLHCPNGQTRTYKIRAVTSCKCKRYTRNHNQSDAKETASATQKAHRNKKRARQALVRSRSKAPKLNSNTY</sequence>
<evidence type="ECO:0000259" key="15">
    <source>
        <dbReference type="PROSITE" id="PS01225"/>
    </source>
</evidence>
<evidence type="ECO:0000256" key="7">
    <source>
        <dbReference type="ARBA" id="ARBA00022674"/>
    </source>
</evidence>
<evidence type="ECO:0000256" key="6">
    <source>
        <dbReference type="ARBA" id="ARBA00022525"/>
    </source>
</evidence>
<feature type="compositionally biased region" description="Basic residues" evidence="13">
    <location>
        <begin position="187"/>
        <end position="206"/>
    </location>
</feature>
<dbReference type="Proteomes" id="UP000515152">
    <property type="component" value="Chromosome 23"/>
</dbReference>
<keyword evidence="7" id="KW-0358">Heparin-binding</keyword>
<dbReference type="InterPro" id="IPR008835">
    <property type="entry name" value="Sclerostin/SOSTDC1"/>
</dbReference>
<dbReference type="GO" id="GO:0036122">
    <property type="term" value="F:BMP binding"/>
    <property type="evidence" value="ECO:0007669"/>
    <property type="project" value="TreeGrafter"/>
</dbReference>
<comment type="subunit">
    <text evidence="4">Interacts with LRP4 (via the extracellular domain); the interaction facilitates the inhibition of Wnt signaling. Interacts with LRP5 (via the first two YWTD-EGF repeat domains); the interaction inhibits Wnt-mediated signaling. Interacts with LRP6.</text>
</comment>
<dbReference type="GO" id="GO:0001503">
    <property type="term" value="P:ossification"/>
    <property type="evidence" value="ECO:0007669"/>
    <property type="project" value="TreeGrafter"/>
</dbReference>
<dbReference type="RefSeq" id="XP_012670039.1">
    <property type="nucleotide sequence ID" value="XM_012814585.3"/>
</dbReference>
<dbReference type="PROSITE" id="PS01225">
    <property type="entry name" value="CTCK_2"/>
    <property type="match status" value="1"/>
</dbReference>
<name>A0A6P3VFE1_CLUHA</name>
<evidence type="ECO:0000256" key="1">
    <source>
        <dbReference type="ARBA" id="ARBA00002193"/>
    </source>
</evidence>
<comment type="caution">
    <text evidence="12">Lacks conserved residue(s) required for the propagation of feature annotation.</text>
</comment>
<dbReference type="PANTHER" id="PTHR14903:SF4">
    <property type="entry name" value="SCLEROSTIN"/>
    <property type="match status" value="1"/>
</dbReference>
<dbReference type="GeneID" id="105888839"/>